<feature type="transmembrane region" description="Helical" evidence="1">
    <location>
        <begin position="35"/>
        <end position="61"/>
    </location>
</feature>
<proteinExistence type="predicted"/>
<dbReference type="Proteomes" id="UP000248544">
    <property type="component" value="Unassembled WGS sequence"/>
</dbReference>
<reference evidence="2 3" key="1">
    <citation type="submission" date="2018-01" db="EMBL/GenBank/DDBJ databases">
        <title>Draft genome sequence of Sphaerisporangium sp. 7K107.</title>
        <authorList>
            <person name="Sahin N."/>
            <person name="Saygin H."/>
            <person name="Ay H."/>
        </authorList>
    </citation>
    <scope>NUCLEOTIDE SEQUENCE [LARGE SCALE GENOMIC DNA]</scope>
    <source>
        <strain evidence="2 3">7K107</strain>
    </source>
</reference>
<comment type="caution">
    <text evidence="2">The sequence shown here is derived from an EMBL/GenBank/DDBJ whole genome shotgun (WGS) entry which is preliminary data.</text>
</comment>
<organism evidence="2 3">
    <name type="scientific">Spongiactinospora gelatinilytica</name>
    <dbReference type="NCBI Taxonomy" id="2666298"/>
    <lineage>
        <taxon>Bacteria</taxon>
        <taxon>Bacillati</taxon>
        <taxon>Actinomycetota</taxon>
        <taxon>Actinomycetes</taxon>
        <taxon>Streptosporangiales</taxon>
        <taxon>Streptosporangiaceae</taxon>
        <taxon>Spongiactinospora</taxon>
    </lineage>
</organism>
<evidence type="ECO:0000313" key="2">
    <source>
        <dbReference type="EMBL" id="PZG41738.1"/>
    </source>
</evidence>
<feature type="transmembrane region" description="Helical" evidence="1">
    <location>
        <begin position="106"/>
        <end position="129"/>
    </location>
</feature>
<evidence type="ECO:0000313" key="3">
    <source>
        <dbReference type="Proteomes" id="UP000248544"/>
    </source>
</evidence>
<feature type="transmembrane region" description="Helical" evidence="1">
    <location>
        <begin position="82"/>
        <end position="100"/>
    </location>
</feature>
<sequence length="134" mass="14255">MSFQEKRAWVYAVVTLVVPAAYFVTVLGQEPPVAYVAPMLIAIGAGIAANILGVIGSAISAPEHVGLNDERDKSIDQYGKRAGYGVLAIGAVAALALTLARFEHFWIANALYLGFVLDGLTTSVVKIVAYRRGF</sequence>
<accession>A0A2W2GWV6</accession>
<dbReference type="AlphaFoldDB" id="A0A2W2GWV6"/>
<gene>
    <name evidence="2" type="ORF">C1I98_20875</name>
</gene>
<evidence type="ECO:0000256" key="1">
    <source>
        <dbReference type="SAM" id="Phobius"/>
    </source>
</evidence>
<keyword evidence="1" id="KW-0472">Membrane</keyword>
<dbReference type="EMBL" id="POUA01000167">
    <property type="protein sequence ID" value="PZG41738.1"/>
    <property type="molecule type" value="Genomic_DNA"/>
</dbReference>
<name>A0A2W2GWV6_9ACTN</name>
<protein>
    <submittedName>
        <fullName evidence="2">Uncharacterized protein</fullName>
    </submittedName>
</protein>
<feature type="transmembrane region" description="Helical" evidence="1">
    <location>
        <begin position="9"/>
        <end position="29"/>
    </location>
</feature>
<keyword evidence="1" id="KW-1133">Transmembrane helix</keyword>
<keyword evidence="1" id="KW-0812">Transmembrane</keyword>
<keyword evidence="3" id="KW-1185">Reference proteome</keyword>
<dbReference type="RefSeq" id="WP_111169123.1">
    <property type="nucleotide sequence ID" value="NZ_POUA01000167.1"/>
</dbReference>